<keyword evidence="1" id="KW-0472">Membrane</keyword>
<proteinExistence type="predicted"/>
<organism evidence="2 3">
    <name type="scientific">Actinocrinis puniceicyclus</name>
    <dbReference type="NCBI Taxonomy" id="977794"/>
    <lineage>
        <taxon>Bacteria</taxon>
        <taxon>Bacillati</taxon>
        <taxon>Actinomycetota</taxon>
        <taxon>Actinomycetes</taxon>
        <taxon>Catenulisporales</taxon>
        <taxon>Actinospicaceae</taxon>
        <taxon>Actinocrinis</taxon>
    </lineage>
</organism>
<feature type="transmembrane region" description="Helical" evidence="1">
    <location>
        <begin position="55"/>
        <end position="80"/>
    </location>
</feature>
<name>A0A8J7WKY7_9ACTN</name>
<dbReference type="Proteomes" id="UP000677913">
    <property type="component" value="Unassembled WGS sequence"/>
</dbReference>
<keyword evidence="1" id="KW-1133">Transmembrane helix</keyword>
<dbReference type="EMBL" id="JAGSXH010000015">
    <property type="protein sequence ID" value="MBS2962765.1"/>
    <property type="molecule type" value="Genomic_DNA"/>
</dbReference>
<protein>
    <submittedName>
        <fullName evidence="2">Phage holin family protein</fullName>
    </submittedName>
</protein>
<evidence type="ECO:0000256" key="1">
    <source>
        <dbReference type="SAM" id="Phobius"/>
    </source>
</evidence>
<sequence>MAVTIGSPSEHAETDQKLSALVMSATKDMSALVRDEIALAKAELRRDFKQAATGGGLFAVAGMLLLFALIMCSFAIAYGIHAAGIGLAWAWLIVGGGYLLLGAVCGGVGLVRFKAIRGVDATKRTTNESLAVLKRTPR</sequence>
<keyword evidence="3" id="KW-1185">Reference proteome</keyword>
<evidence type="ECO:0000313" key="2">
    <source>
        <dbReference type="EMBL" id="MBS2962765.1"/>
    </source>
</evidence>
<comment type="caution">
    <text evidence="2">The sequence shown here is derived from an EMBL/GenBank/DDBJ whole genome shotgun (WGS) entry which is preliminary data.</text>
</comment>
<dbReference type="InterPro" id="IPR009937">
    <property type="entry name" value="Phage_holin_3_6"/>
</dbReference>
<keyword evidence="1" id="KW-0812">Transmembrane</keyword>
<dbReference type="AlphaFoldDB" id="A0A8J7WKY7"/>
<reference evidence="2" key="1">
    <citation type="submission" date="2021-04" db="EMBL/GenBank/DDBJ databases">
        <title>Genome based classification of Actinospica acidithermotolerans sp. nov., an actinobacterium isolated from an Indonesian hot spring.</title>
        <authorList>
            <person name="Kusuma A.B."/>
            <person name="Putra K.E."/>
            <person name="Nafisah S."/>
            <person name="Loh J."/>
            <person name="Nouioui I."/>
            <person name="Goodfellow M."/>
        </authorList>
    </citation>
    <scope>NUCLEOTIDE SEQUENCE</scope>
    <source>
        <strain evidence="2">DSM 45618</strain>
    </source>
</reference>
<accession>A0A8J7WKY7</accession>
<gene>
    <name evidence="2" type="ORF">KGA66_06905</name>
</gene>
<evidence type="ECO:0000313" key="3">
    <source>
        <dbReference type="Proteomes" id="UP000677913"/>
    </source>
</evidence>
<feature type="transmembrane region" description="Helical" evidence="1">
    <location>
        <begin position="86"/>
        <end position="111"/>
    </location>
</feature>
<dbReference type="RefSeq" id="WP_211465797.1">
    <property type="nucleotide sequence ID" value="NZ_JAGSXH010000015.1"/>
</dbReference>
<dbReference type="Pfam" id="PF07332">
    <property type="entry name" value="Phage_holin_3_6"/>
    <property type="match status" value="1"/>
</dbReference>